<proteinExistence type="predicted"/>
<dbReference type="EMBL" id="HACA01012791">
    <property type="protein sequence ID" value="CDW30152.1"/>
    <property type="molecule type" value="Transcribed_RNA"/>
</dbReference>
<sequence length="471" mass="52955">MARQHQFLASFLVNALALVAGAYQIAPSIILPSLLVNSHDSPQITLEEGSCIASMSMLGAVFGSMLCGWLVDVIGRKKCLIFDCVLYFISVYLQSWSFSAARISAGRFIIGWLLVSGRISIHPFVAEISTPENRVFTSNGYMLMFSIGMTIINLCGALLNWRIACSIPLIFVLIAFIGLQFIHESPHWLIQKGEYSKALDSFMYYGRTKDEAQFEFLEYKDEYESKVRDAHGSKKPKDIPLMQKWSHNLRRWKEPGFYKPLIYLCIYGSLIELSSMVTIVTYMVIIFQKTGSPFDPYFASTLICFIRIFATLIGTKLMHQIPKRDLFVAVGSFTVVVLASLGFFCWISSPEEKERFACIPLILISLIFVGFSLGYGTIFHCLMGELFLPGLKSLSSAIVYSCVLGTSFVIVKYSLSLIELLEIHGLFWLFAGVASITTLHGWLFMPETTGKSLQEILKYYSCDKSPKATRV</sequence>
<dbReference type="Gene3D" id="1.20.1250.20">
    <property type="entry name" value="MFS general substrate transporter like domains"/>
    <property type="match status" value="1"/>
</dbReference>
<feature type="transmembrane region" description="Helical" evidence="5">
    <location>
        <begin position="7"/>
        <end position="32"/>
    </location>
</feature>
<dbReference type="SUPFAM" id="SSF103473">
    <property type="entry name" value="MFS general substrate transporter"/>
    <property type="match status" value="1"/>
</dbReference>
<reference evidence="7" key="1">
    <citation type="submission" date="2014-05" db="EMBL/GenBank/DDBJ databases">
        <authorList>
            <person name="Chronopoulou M."/>
        </authorList>
    </citation>
    <scope>NUCLEOTIDE SEQUENCE</scope>
    <source>
        <tissue evidence="7">Whole organism</tissue>
    </source>
</reference>
<keyword evidence="3 5" id="KW-1133">Transmembrane helix</keyword>
<evidence type="ECO:0000256" key="1">
    <source>
        <dbReference type="ARBA" id="ARBA00004141"/>
    </source>
</evidence>
<accession>A0A0K2TVS3</accession>
<keyword evidence="4 5" id="KW-0472">Membrane</keyword>
<keyword evidence="2 5" id="KW-0812">Transmembrane</keyword>
<dbReference type="AlphaFoldDB" id="A0A0K2TVS3"/>
<feature type="transmembrane region" description="Helical" evidence="5">
    <location>
        <begin position="326"/>
        <end position="349"/>
    </location>
</feature>
<feature type="transmembrane region" description="Helical" evidence="5">
    <location>
        <begin position="52"/>
        <end position="71"/>
    </location>
</feature>
<evidence type="ECO:0000256" key="5">
    <source>
        <dbReference type="SAM" id="Phobius"/>
    </source>
</evidence>
<dbReference type="InterPro" id="IPR005828">
    <property type="entry name" value="MFS_sugar_transport-like"/>
</dbReference>
<dbReference type="PANTHER" id="PTHR48021:SF1">
    <property type="entry name" value="GH07001P-RELATED"/>
    <property type="match status" value="1"/>
</dbReference>
<evidence type="ECO:0000313" key="7">
    <source>
        <dbReference type="EMBL" id="CDW30153.1"/>
    </source>
</evidence>
<evidence type="ECO:0000256" key="3">
    <source>
        <dbReference type="ARBA" id="ARBA00022989"/>
    </source>
</evidence>
<feature type="transmembrane region" description="Helical" evidence="5">
    <location>
        <begin position="165"/>
        <end position="182"/>
    </location>
</feature>
<feature type="domain" description="Major facilitator superfamily (MFS) profile" evidence="6">
    <location>
        <begin position="1"/>
        <end position="449"/>
    </location>
</feature>
<evidence type="ECO:0000256" key="4">
    <source>
        <dbReference type="ARBA" id="ARBA00023136"/>
    </source>
</evidence>
<evidence type="ECO:0000256" key="2">
    <source>
        <dbReference type="ARBA" id="ARBA00022692"/>
    </source>
</evidence>
<comment type="subcellular location">
    <subcellularLocation>
        <location evidence="1">Membrane</location>
        <topology evidence="1">Multi-pass membrane protein</topology>
    </subcellularLocation>
</comment>
<dbReference type="GO" id="GO:0016020">
    <property type="term" value="C:membrane"/>
    <property type="evidence" value="ECO:0007669"/>
    <property type="project" value="UniProtKB-SubCell"/>
</dbReference>
<feature type="transmembrane region" description="Helical" evidence="5">
    <location>
        <begin position="80"/>
        <end position="97"/>
    </location>
</feature>
<dbReference type="InterPro" id="IPR036259">
    <property type="entry name" value="MFS_trans_sf"/>
</dbReference>
<feature type="transmembrane region" description="Helical" evidence="5">
    <location>
        <begin position="261"/>
        <end position="285"/>
    </location>
</feature>
<dbReference type="GO" id="GO:0022857">
    <property type="term" value="F:transmembrane transporter activity"/>
    <property type="evidence" value="ECO:0007669"/>
    <property type="project" value="InterPro"/>
</dbReference>
<dbReference type="InterPro" id="IPR020846">
    <property type="entry name" value="MFS_dom"/>
</dbReference>
<protein>
    <recommendedName>
        <fullName evidence="6">Major facilitator superfamily (MFS) profile domain-containing protein</fullName>
    </recommendedName>
</protein>
<dbReference type="PROSITE" id="PS50850">
    <property type="entry name" value="MFS"/>
    <property type="match status" value="1"/>
</dbReference>
<dbReference type="PANTHER" id="PTHR48021">
    <property type="match status" value="1"/>
</dbReference>
<feature type="transmembrane region" description="Helical" evidence="5">
    <location>
        <begin position="361"/>
        <end position="382"/>
    </location>
</feature>
<dbReference type="OrthoDB" id="6612291at2759"/>
<feature type="transmembrane region" description="Helical" evidence="5">
    <location>
        <begin position="394"/>
        <end position="415"/>
    </location>
</feature>
<evidence type="ECO:0000259" key="6">
    <source>
        <dbReference type="PROSITE" id="PS50850"/>
    </source>
</evidence>
<feature type="transmembrane region" description="Helical" evidence="5">
    <location>
        <begin position="427"/>
        <end position="445"/>
    </location>
</feature>
<name>A0A0K2TVS3_LEPSM</name>
<dbReference type="InterPro" id="IPR050549">
    <property type="entry name" value="MFS_Trehalose_Transporter"/>
</dbReference>
<organism evidence="7">
    <name type="scientific">Lepeophtheirus salmonis</name>
    <name type="common">Salmon louse</name>
    <name type="synonym">Caligus salmonis</name>
    <dbReference type="NCBI Taxonomy" id="72036"/>
    <lineage>
        <taxon>Eukaryota</taxon>
        <taxon>Metazoa</taxon>
        <taxon>Ecdysozoa</taxon>
        <taxon>Arthropoda</taxon>
        <taxon>Crustacea</taxon>
        <taxon>Multicrustacea</taxon>
        <taxon>Hexanauplia</taxon>
        <taxon>Copepoda</taxon>
        <taxon>Siphonostomatoida</taxon>
        <taxon>Caligidae</taxon>
        <taxon>Lepeophtheirus</taxon>
    </lineage>
</organism>
<dbReference type="Pfam" id="PF00083">
    <property type="entry name" value="Sugar_tr"/>
    <property type="match status" value="1"/>
</dbReference>
<feature type="transmembrane region" description="Helical" evidence="5">
    <location>
        <begin position="297"/>
        <end position="314"/>
    </location>
</feature>
<feature type="transmembrane region" description="Helical" evidence="5">
    <location>
        <begin position="140"/>
        <end position="159"/>
    </location>
</feature>
<dbReference type="EMBL" id="HACA01012792">
    <property type="protein sequence ID" value="CDW30153.1"/>
    <property type="molecule type" value="Transcribed_RNA"/>
</dbReference>